<evidence type="ECO:0000256" key="1">
    <source>
        <dbReference type="SAM" id="SignalP"/>
    </source>
</evidence>
<gene>
    <name evidence="2" type="ORF">TT172_LOCUS742</name>
</gene>
<dbReference type="Proteomes" id="UP000289323">
    <property type="component" value="Unassembled WGS sequence"/>
</dbReference>
<organism evidence="2 3">
    <name type="scientific">Thermothielavioides terrestris</name>
    <dbReference type="NCBI Taxonomy" id="2587410"/>
    <lineage>
        <taxon>Eukaryota</taxon>
        <taxon>Fungi</taxon>
        <taxon>Dikarya</taxon>
        <taxon>Ascomycota</taxon>
        <taxon>Pezizomycotina</taxon>
        <taxon>Sordariomycetes</taxon>
        <taxon>Sordariomycetidae</taxon>
        <taxon>Sordariales</taxon>
        <taxon>Chaetomiaceae</taxon>
        <taxon>Thermothielavioides</taxon>
    </lineage>
</organism>
<keyword evidence="1" id="KW-0732">Signal</keyword>
<feature type="signal peptide" evidence="1">
    <location>
        <begin position="1"/>
        <end position="17"/>
    </location>
</feature>
<dbReference type="EMBL" id="OUUZ01000001">
    <property type="protein sequence ID" value="SPQ18323.1"/>
    <property type="molecule type" value="Genomic_DNA"/>
</dbReference>
<protein>
    <submittedName>
        <fullName evidence="2">2121a4ce-0610-4903-af75-060d14452285</fullName>
    </submittedName>
</protein>
<dbReference type="AlphaFoldDB" id="A0A3S5CVQ1"/>
<proteinExistence type="predicted"/>
<name>A0A3S5CVQ1_9PEZI</name>
<evidence type="ECO:0000313" key="3">
    <source>
        <dbReference type="Proteomes" id="UP000289323"/>
    </source>
</evidence>
<reference evidence="2 3" key="1">
    <citation type="submission" date="2018-04" db="EMBL/GenBank/DDBJ databases">
        <authorList>
            <person name="Huttner S."/>
            <person name="Dainat J."/>
        </authorList>
    </citation>
    <scope>NUCLEOTIDE SEQUENCE [LARGE SCALE GENOMIC DNA]</scope>
</reference>
<feature type="chain" id="PRO_5018787578" evidence="1">
    <location>
        <begin position="18"/>
        <end position="196"/>
    </location>
</feature>
<evidence type="ECO:0000313" key="2">
    <source>
        <dbReference type="EMBL" id="SPQ18323.1"/>
    </source>
</evidence>
<sequence>MKFQAFALSLLAASGLASPVPQDVRQPLYTLRLSSPVPALDGAYLTLSPKNATQVGVYPPASAEDAQIRFHAVQDPATGRAELRTTNIPTTGMRGTVLALVGGGLLDLASLQDPAAVPVPAGGVCDWTSFRLGDGEGEGKRIVYVGKDGQAAGTWVAFPDGEAGAGWSVKWKDDNAVTTENYMPVQLVYEPVQDSE</sequence>
<accession>A0A3S5CVQ1</accession>